<evidence type="ECO:0000256" key="9">
    <source>
        <dbReference type="ARBA" id="ARBA00023180"/>
    </source>
</evidence>
<comment type="subcellular location">
    <subcellularLocation>
        <location evidence="2">Secreted</location>
    </subcellularLocation>
</comment>
<evidence type="ECO:0000256" key="6">
    <source>
        <dbReference type="ARBA" id="ARBA00022525"/>
    </source>
</evidence>
<dbReference type="GO" id="GO:0030245">
    <property type="term" value="P:cellulose catabolic process"/>
    <property type="evidence" value="ECO:0007669"/>
    <property type="project" value="UniProtKB-KW"/>
</dbReference>
<keyword evidence="10" id="KW-0119">Carbohydrate metabolism</keyword>
<dbReference type="InterPro" id="IPR036962">
    <property type="entry name" value="Glyco_hydro_3_N_sf"/>
</dbReference>
<evidence type="ECO:0000256" key="4">
    <source>
        <dbReference type="ARBA" id="ARBA00005336"/>
    </source>
</evidence>
<dbReference type="SMART" id="SM01217">
    <property type="entry name" value="Fn3_like"/>
    <property type="match status" value="1"/>
</dbReference>
<dbReference type="PANTHER" id="PTHR42715">
    <property type="entry name" value="BETA-GLUCOSIDASE"/>
    <property type="match status" value="1"/>
</dbReference>
<evidence type="ECO:0000256" key="1">
    <source>
        <dbReference type="ARBA" id="ARBA00000448"/>
    </source>
</evidence>
<keyword evidence="7 18" id="KW-0732">Signal</keyword>
<dbReference type="InterPro" id="IPR013783">
    <property type="entry name" value="Ig-like_fold"/>
</dbReference>
<keyword evidence="11" id="KW-0326">Glycosidase</keyword>
<sequence>MARTLVLTLSVLYPAAVVAGEHDHIAAQFGQKVIPRTWDQSYILAKTFVDQLTTAEKVVLTTGTGISLGLCSGNTDDIPRLGFWELCLQDGPVGGRGTDKVSVFPAGVTVGATWDRELMYLRSRAMGVENRLKGVNVALAPVAGALGRLMSAPAVAGRGWEGFGPDPYLAGVGNAESIKGLQDEGVITCAKHWIGSERGYRFALENPPNLDRPIFQSISSQIDGRALQEAGDGRVRCSYQRVNGEYTCESTDLLRNHLKGNTAGGLGFRGFTMTDWLAAADAGEPSTAGIDMIMPGDLGLAGKATALKPASDGALQNGTRLDEMATRVIASWHKMQQDEGLISNISFSTWNADDTATLLKNVNNALPLKNVTSMGVFGNGAGPIPADSCGTFQSCSRGTLALGWGSGSGNFDYLVDVIESALGDYAYAEMRQKAAGKDVCLAFINSLSGENTNAVEGNFDDRNNTTAWRDGDTLISNIASTCKNTIAVIHSVGPILMEPRIDHRTLRLGRRNTAAGYSTLGRAYSPSRSFRGGPLLNYKWFDAKGVTPRFEFGFGLSYAAFSYATTLSIPSPKSPVTQLYITLPSSTNSPVRQLREFVKLSLNPGESKVATFRVTKRDISYWDTGRGVACASSRDSKATRSVSF</sequence>
<evidence type="ECO:0000256" key="18">
    <source>
        <dbReference type="SAM" id="SignalP"/>
    </source>
</evidence>
<dbReference type="InterPro" id="IPR050288">
    <property type="entry name" value="Cellulose_deg_GH3"/>
</dbReference>
<dbReference type="Pfam" id="PF01915">
    <property type="entry name" value="Glyco_hydro_3_C"/>
    <property type="match status" value="1"/>
</dbReference>
<dbReference type="EMBL" id="ML120387">
    <property type="protein sequence ID" value="RPA99487.1"/>
    <property type="molecule type" value="Genomic_DNA"/>
</dbReference>
<feature type="signal peptide" evidence="18">
    <location>
        <begin position="1"/>
        <end position="19"/>
    </location>
</feature>
<dbReference type="InterPro" id="IPR001764">
    <property type="entry name" value="Glyco_hydro_3_N"/>
</dbReference>
<evidence type="ECO:0000256" key="5">
    <source>
        <dbReference type="ARBA" id="ARBA00012744"/>
    </source>
</evidence>
<dbReference type="PANTHER" id="PTHR42715:SF12">
    <property type="entry name" value="BETA-GLUCOSIDASE G-RELATED"/>
    <property type="match status" value="1"/>
</dbReference>
<dbReference type="Proteomes" id="UP000276215">
    <property type="component" value="Unassembled WGS sequence"/>
</dbReference>
<dbReference type="STRING" id="1336337.A0A3N4JQD4"/>
<dbReference type="GO" id="GO:0005576">
    <property type="term" value="C:extracellular region"/>
    <property type="evidence" value="ECO:0007669"/>
    <property type="project" value="UniProtKB-SubCell"/>
</dbReference>
<dbReference type="Pfam" id="PF00933">
    <property type="entry name" value="Glyco_hydro_3"/>
    <property type="match status" value="1"/>
</dbReference>
<comment type="catalytic activity">
    <reaction evidence="1">
        <text>Hydrolysis of terminal, non-reducing beta-D-glucosyl residues with release of beta-D-glucose.</text>
        <dbReference type="EC" id="3.2.1.21"/>
    </reaction>
</comment>
<accession>A0A3N4JQD4</accession>
<evidence type="ECO:0000256" key="12">
    <source>
        <dbReference type="ARBA" id="ARBA00023326"/>
    </source>
</evidence>
<keyword evidence="9" id="KW-0325">Glycoprotein</keyword>
<dbReference type="PRINTS" id="PR00133">
    <property type="entry name" value="GLHYDRLASE3"/>
</dbReference>
<evidence type="ECO:0000256" key="3">
    <source>
        <dbReference type="ARBA" id="ARBA00004987"/>
    </source>
</evidence>
<dbReference type="AlphaFoldDB" id="A0A3N4JQD4"/>
<organism evidence="20 21">
    <name type="scientific">Choiromyces venosus 120613-1</name>
    <dbReference type="NCBI Taxonomy" id="1336337"/>
    <lineage>
        <taxon>Eukaryota</taxon>
        <taxon>Fungi</taxon>
        <taxon>Dikarya</taxon>
        <taxon>Ascomycota</taxon>
        <taxon>Pezizomycotina</taxon>
        <taxon>Pezizomycetes</taxon>
        <taxon>Pezizales</taxon>
        <taxon>Tuberaceae</taxon>
        <taxon>Choiromyces</taxon>
    </lineage>
</organism>
<evidence type="ECO:0000256" key="16">
    <source>
        <dbReference type="ARBA" id="ARBA00041601"/>
    </source>
</evidence>
<protein>
    <recommendedName>
        <fullName evidence="14">Probable beta-glucosidase G</fullName>
        <ecNumber evidence="5">3.2.1.21</ecNumber>
    </recommendedName>
    <alternativeName>
        <fullName evidence="15">Beta-D-glucoside glucohydrolase G</fullName>
    </alternativeName>
    <alternativeName>
        <fullName evidence="16">Cellobiase G</fullName>
    </alternativeName>
    <alternativeName>
        <fullName evidence="17">Gentiobiase G</fullName>
    </alternativeName>
</protein>
<evidence type="ECO:0000256" key="14">
    <source>
        <dbReference type="ARBA" id="ARBA00039579"/>
    </source>
</evidence>
<comment type="pathway">
    <text evidence="3">Glycan metabolism; cellulose degradation.</text>
</comment>
<dbReference type="Gene3D" id="3.20.20.300">
    <property type="entry name" value="Glycoside hydrolase, family 3, N-terminal domain"/>
    <property type="match status" value="1"/>
</dbReference>
<proteinExistence type="inferred from homology"/>
<reference evidence="20 21" key="1">
    <citation type="journal article" date="2018" name="Nat. Ecol. Evol.">
        <title>Pezizomycetes genomes reveal the molecular basis of ectomycorrhizal truffle lifestyle.</title>
        <authorList>
            <person name="Murat C."/>
            <person name="Payen T."/>
            <person name="Noel B."/>
            <person name="Kuo A."/>
            <person name="Morin E."/>
            <person name="Chen J."/>
            <person name="Kohler A."/>
            <person name="Krizsan K."/>
            <person name="Balestrini R."/>
            <person name="Da Silva C."/>
            <person name="Montanini B."/>
            <person name="Hainaut M."/>
            <person name="Levati E."/>
            <person name="Barry K.W."/>
            <person name="Belfiori B."/>
            <person name="Cichocki N."/>
            <person name="Clum A."/>
            <person name="Dockter R.B."/>
            <person name="Fauchery L."/>
            <person name="Guy J."/>
            <person name="Iotti M."/>
            <person name="Le Tacon F."/>
            <person name="Lindquist E.A."/>
            <person name="Lipzen A."/>
            <person name="Malagnac F."/>
            <person name="Mello A."/>
            <person name="Molinier V."/>
            <person name="Miyauchi S."/>
            <person name="Poulain J."/>
            <person name="Riccioni C."/>
            <person name="Rubini A."/>
            <person name="Sitrit Y."/>
            <person name="Splivallo R."/>
            <person name="Traeger S."/>
            <person name="Wang M."/>
            <person name="Zifcakova L."/>
            <person name="Wipf D."/>
            <person name="Zambonelli A."/>
            <person name="Paolocci F."/>
            <person name="Nowrousian M."/>
            <person name="Ottonello S."/>
            <person name="Baldrian P."/>
            <person name="Spatafora J.W."/>
            <person name="Henrissat B."/>
            <person name="Nagy L.G."/>
            <person name="Aury J.M."/>
            <person name="Wincker P."/>
            <person name="Grigoriev I.V."/>
            <person name="Bonfante P."/>
            <person name="Martin F.M."/>
        </authorList>
    </citation>
    <scope>NUCLEOTIDE SEQUENCE [LARGE SCALE GENOMIC DNA]</scope>
    <source>
        <strain evidence="20 21">120613-1</strain>
    </source>
</reference>
<dbReference type="Pfam" id="PF14310">
    <property type="entry name" value="Fn3-like"/>
    <property type="match status" value="1"/>
</dbReference>
<dbReference type="InterPro" id="IPR002772">
    <property type="entry name" value="Glyco_hydro_3_C"/>
</dbReference>
<evidence type="ECO:0000256" key="17">
    <source>
        <dbReference type="ARBA" id="ARBA00041808"/>
    </source>
</evidence>
<comment type="function">
    <text evidence="13">Beta-glucosidases are one of a number of cellulolytic enzymes involved in the degradation of cellulosic biomass. Catalyzes the last step releasing glucose from the inhibitory cellobiose.</text>
</comment>
<evidence type="ECO:0000256" key="2">
    <source>
        <dbReference type="ARBA" id="ARBA00004613"/>
    </source>
</evidence>
<evidence type="ECO:0000256" key="13">
    <source>
        <dbReference type="ARBA" id="ARBA00024983"/>
    </source>
</evidence>
<evidence type="ECO:0000259" key="19">
    <source>
        <dbReference type="SMART" id="SM01217"/>
    </source>
</evidence>
<dbReference type="Gene3D" id="3.40.50.1700">
    <property type="entry name" value="Glycoside hydrolase family 3 C-terminal domain"/>
    <property type="match status" value="2"/>
</dbReference>
<keyword evidence="8 20" id="KW-0378">Hydrolase</keyword>
<dbReference type="EC" id="3.2.1.21" evidence="5"/>
<keyword evidence="12" id="KW-0624">Polysaccharide degradation</keyword>
<name>A0A3N4JQD4_9PEZI</name>
<evidence type="ECO:0000256" key="7">
    <source>
        <dbReference type="ARBA" id="ARBA00022729"/>
    </source>
</evidence>
<evidence type="ECO:0000256" key="8">
    <source>
        <dbReference type="ARBA" id="ARBA00022801"/>
    </source>
</evidence>
<gene>
    <name evidence="20" type="ORF">L873DRAFT_1828016</name>
</gene>
<dbReference type="InterPro" id="IPR017853">
    <property type="entry name" value="GH"/>
</dbReference>
<dbReference type="InterPro" id="IPR026891">
    <property type="entry name" value="Fn3-like"/>
</dbReference>
<feature type="domain" description="Fibronectin type III-like" evidence="19">
    <location>
        <begin position="575"/>
        <end position="634"/>
    </location>
</feature>
<evidence type="ECO:0000256" key="11">
    <source>
        <dbReference type="ARBA" id="ARBA00023295"/>
    </source>
</evidence>
<dbReference type="OrthoDB" id="434at2759"/>
<evidence type="ECO:0000256" key="15">
    <source>
        <dbReference type="ARBA" id="ARBA00041276"/>
    </source>
</evidence>
<dbReference type="SUPFAM" id="SSF52279">
    <property type="entry name" value="Beta-D-glucan exohydrolase, C-terminal domain"/>
    <property type="match status" value="1"/>
</dbReference>
<feature type="chain" id="PRO_5018162277" description="Probable beta-glucosidase G" evidence="18">
    <location>
        <begin position="20"/>
        <end position="644"/>
    </location>
</feature>
<dbReference type="SUPFAM" id="SSF51445">
    <property type="entry name" value="(Trans)glycosidases"/>
    <property type="match status" value="1"/>
</dbReference>
<dbReference type="Gene3D" id="2.60.40.10">
    <property type="entry name" value="Immunoglobulins"/>
    <property type="match status" value="1"/>
</dbReference>
<evidence type="ECO:0000313" key="21">
    <source>
        <dbReference type="Proteomes" id="UP000276215"/>
    </source>
</evidence>
<keyword evidence="6" id="KW-0964">Secreted</keyword>
<dbReference type="InterPro" id="IPR036881">
    <property type="entry name" value="Glyco_hydro_3_C_sf"/>
</dbReference>
<keyword evidence="21" id="KW-1185">Reference proteome</keyword>
<dbReference type="GO" id="GO:0008422">
    <property type="term" value="F:beta-glucosidase activity"/>
    <property type="evidence" value="ECO:0007669"/>
    <property type="project" value="UniProtKB-EC"/>
</dbReference>
<evidence type="ECO:0000256" key="10">
    <source>
        <dbReference type="ARBA" id="ARBA00023277"/>
    </source>
</evidence>
<comment type="similarity">
    <text evidence="4">Belongs to the glycosyl hydrolase 3 family.</text>
</comment>
<evidence type="ECO:0000313" key="20">
    <source>
        <dbReference type="EMBL" id="RPA99487.1"/>
    </source>
</evidence>